<dbReference type="GO" id="GO:0016779">
    <property type="term" value="F:nucleotidyltransferase activity"/>
    <property type="evidence" value="ECO:0007669"/>
    <property type="project" value="InterPro"/>
</dbReference>
<dbReference type="SUPFAM" id="SSF81301">
    <property type="entry name" value="Nucleotidyltransferase"/>
    <property type="match status" value="1"/>
</dbReference>
<dbReference type="EMBL" id="CABWKB010000001">
    <property type="protein sequence ID" value="VWQ13137.1"/>
    <property type="molecule type" value="Genomic_DNA"/>
</dbReference>
<dbReference type="AlphaFoldDB" id="A0A2K9BBV5"/>
<dbReference type="Proteomes" id="UP000494173">
    <property type="component" value="Unassembled WGS sequence"/>
</dbReference>
<accession>A0A2K9BBV5</accession>
<dbReference type="Pfam" id="PF01909">
    <property type="entry name" value="NTP_transf_2"/>
    <property type="match status" value="1"/>
</dbReference>
<dbReference type="Gene3D" id="3.30.460.10">
    <property type="entry name" value="Beta Polymerase, domain 2"/>
    <property type="match status" value="1"/>
</dbReference>
<reference evidence="3 5" key="2">
    <citation type="submission" date="2019-10" db="EMBL/GenBank/DDBJ databases">
        <authorList>
            <consortium name="Melissa Lawson"/>
            <person name="O'neill I."/>
        </authorList>
    </citation>
    <scope>NUCLEOTIDE SEQUENCE [LARGE SCALE GENOMIC DNA]</scope>
    <source>
        <strain evidence="3">LH_24</strain>
    </source>
</reference>
<dbReference type="InterPro" id="IPR043519">
    <property type="entry name" value="NT_sf"/>
</dbReference>
<proteinExistence type="predicted"/>
<feature type="domain" description="Polymerase nucleotidyl transferase" evidence="1">
    <location>
        <begin position="26"/>
        <end position="52"/>
    </location>
</feature>
<evidence type="ECO:0000313" key="4">
    <source>
        <dbReference type="Proteomes" id="UP000232491"/>
    </source>
</evidence>
<dbReference type="RefSeq" id="WP_029575509.1">
    <property type="nucleotide sequence ID" value="NZ_CABWJU010000001.1"/>
</dbReference>
<name>A0A2K9BBV5_BIFBR</name>
<evidence type="ECO:0000313" key="5">
    <source>
        <dbReference type="Proteomes" id="UP000494173"/>
    </source>
</evidence>
<dbReference type="InterPro" id="IPR002934">
    <property type="entry name" value="Polymerase_NTP_transf_dom"/>
</dbReference>
<dbReference type="CDD" id="cd05403">
    <property type="entry name" value="NT_KNTase_like"/>
    <property type="match status" value="1"/>
</dbReference>
<sequence length="221" mass="24579">MIDLGEWKPLAMAALREAFGERLLCMGLQGSYLRGEVRSDSDIDLLVVLDHVDLTDLDHFHEAMRTVPEGDKAVGFTCGRDELAAWPAYELAQFEHGTQVWHGNLCALLPAYGPADVRLGARVSVANLYHMTNHTYLTTRELSADARLDALRAMLKGFFFSLQIVHAVRAGVFVPTKCELLAALDDSSERMLLAHSIDPSEAREEDYSALQQWCSAVMRSL</sequence>
<protein>
    <recommendedName>
        <fullName evidence="1">Polymerase nucleotidyl transferase domain-containing protein</fullName>
    </recommendedName>
</protein>
<dbReference type="Proteomes" id="UP000232491">
    <property type="component" value="Chromosome"/>
</dbReference>
<dbReference type="EMBL" id="CP021558">
    <property type="protein sequence ID" value="AUE03883.1"/>
    <property type="molecule type" value="Genomic_DNA"/>
</dbReference>
<organism evidence="2 4">
    <name type="scientific">Bifidobacterium breve</name>
    <dbReference type="NCBI Taxonomy" id="1685"/>
    <lineage>
        <taxon>Bacteria</taxon>
        <taxon>Bacillati</taxon>
        <taxon>Actinomycetota</taxon>
        <taxon>Actinomycetes</taxon>
        <taxon>Bifidobacteriales</taxon>
        <taxon>Bifidobacteriaceae</taxon>
        <taxon>Bifidobacterium</taxon>
    </lineage>
</organism>
<evidence type="ECO:0000313" key="3">
    <source>
        <dbReference type="EMBL" id="VWQ13137.1"/>
    </source>
</evidence>
<evidence type="ECO:0000259" key="1">
    <source>
        <dbReference type="Pfam" id="PF01909"/>
    </source>
</evidence>
<evidence type="ECO:0000313" key="2">
    <source>
        <dbReference type="EMBL" id="AUE03883.1"/>
    </source>
</evidence>
<gene>
    <name evidence="2" type="ORF">BB215W447A_1879</name>
    <name evidence="3" type="ORF">BIFLH24_00316</name>
</gene>
<reference evidence="2 4" key="1">
    <citation type="submission" date="2017-05" db="EMBL/GenBank/DDBJ databases">
        <title>Comparative genomics and methylome analysis of the gut commensal Bifidobacterium breve.</title>
        <authorList>
            <person name="Bottacini F."/>
            <person name="Morrissey R."/>
            <person name="Roberts R.J."/>
            <person name="James K."/>
            <person name="van Breen J."/>
            <person name="Egan M."/>
            <person name="Lambert J."/>
            <person name="van Limpt K."/>
            <person name="Stanton C."/>
            <person name="Knol J."/>
            <person name="O' Connell Motherway M."/>
            <person name="van Sinderen D."/>
        </authorList>
    </citation>
    <scope>NUCLEOTIDE SEQUENCE [LARGE SCALE GENOMIC DNA]</scope>
    <source>
        <strain evidence="2 4">215W447a</strain>
    </source>
</reference>